<proteinExistence type="predicted"/>
<sequence>MSITRISEQLVETQIKQKGDSKCIP</sequence>
<keyword evidence="2" id="KW-1185">Reference proteome</keyword>
<comment type="caution">
    <text evidence="1">The sequence shown here is derived from an EMBL/GenBank/DDBJ whole genome shotgun (WGS) entry which is preliminary data.</text>
</comment>
<protein>
    <submittedName>
        <fullName evidence="1">Uncharacterized protein</fullName>
    </submittedName>
</protein>
<reference evidence="1 2" key="1">
    <citation type="journal article" date="2019" name="Genome Biol. Evol.">
        <title>Insights into the evolution of the New World diploid cottons (Gossypium, subgenus Houzingenia) based on genome sequencing.</title>
        <authorList>
            <person name="Grover C.E."/>
            <person name="Arick M.A. 2nd"/>
            <person name="Thrash A."/>
            <person name="Conover J.L."/>
            <person name="Sanders W.S."/>
            <person name="Peterson D.G."/>
            <person name="Frelichowski J.E."/>
            <person name="Scheffler J.A."/>
            <person name="Scheffler B.E."/>
            <person name="Wendel J.F."/>
        </authorList>
    </citation>
    <scope>NUCLEOTIDE SEQUENCE [LARGE SCALE GENOMIC DNA]</scope>
    <source>
        <strain evidence="1">185</strain>
        <tissue evidence="1">Leaf</tissue>
    </source>
</reference>
<dbReference type="AlphaFoldDB" id="A0A7J8X3X4"/>
<organism evidence="1 2">
    <name type="scientific">Gossypium aridum</name>
    <name type="common">American cotton</name>
    <name type="synonym">Erioxylum aridum</name>
    <dbReference type="NCBI Taxonomy" id="34290"/>
    <lineage>
        <taxon>Eukaryota</taxon>
        <taxon>Viridiplantae</taxon>
        <taxon>Streptophyta</taxon>
        <taxon>Embryophyta</taxon>
        <taxon>Tracheophyta</taxon>
        <taxon>Spermatophyta</taxon>
        <taxon>Magnoliopsida</taxon>
        <taxon>eudicotyledons</taxon>
        <taxon>Gunneridae</taxon>
        <taxon>Pentapetalae</taxon>
        <taxon>rosids</taxon>
        <taxon>malvids</taxon>
        <taxon>Malvales</taxon>
        <taxon>Malvaceae</taxon>
        <taxon>Malvoideae</taxon>
        <taxon>Gossypium</taxon>
    </lineage>
</organism>
<dbReference type="Proteomes" id="UP000593577">
    <property type="component" value="Unassembled WGS sequence"/>
</dbReference>
<gene>
    <name evidence="1" type="ORF">Goari_023672</name>
</gene>
<evidence type="ECO:0000313" key="1">
    <source>
        <dbReference type="EMBL" id="MBA0681902.1"/>
    </source>
</evidence>
<dbReference type="EMBL" id="JABFAA010000005">
    <property type="protein sequence ID" value="MBA0681902.1"/>
    <property type="molecule type" value="Genomic_DNA"/>
</dbReference>
<name>A0A7J8X3X4_GOSAI</name>
<accession>A0A7J8X3X4</accession>
<evidence type="ECO:0000313" key="2">
    <source>
        <dbReference type="Proteomes" id="UP000593577"/>
    </source>
</evidence>